<sequence>MDLLTPYRLHELTLPNRIVMSPMTRLRSRPDGSPTTDVAEYYAQRAAAGLIISEGIWPHSTGQSEAWVPGLHTGTHMLAWRQVTAAVHDAGGRIFAQLMHGGRKNHPRGRIDGSWPAGPSAVVDPEPVHLIDGGKAEPIVPAQLSRDQIRAIPAQYATAAHNAIAAGFDGVEIHGANSYLPHQFLADNTNLRTDEYGGSLDNRMRAPLAIVDAVAAAIGPRHTAIRLSPGNPQFAMIETDPAPLYRRLVDALDRRDLAYLHLTDNDHYPALADLRPRWHGTLIANIGENRAPTDPDAAERVLHDNHADLVSFGRAFIANPDLVDRIARELPLAPIRDESLYGRDGRGYTDYPTWAETRPAAAQTVATALE</sequence>
<dbReference type="Pfam" id="PF00724">
    <property type="entry name" value="Oxidored_FMN"/>
    <property type="match status" value="1"/>
</dbReference>
<comment type="caution">
    <text evidence="2">The sequence shown here is derived from an EMBL/GenBank/DDBJ whole genome shotgun (WGS) entry which is preliminary data.</text>
</comment>
<dbReference type="InterPro" id="IPR001155">
    <property type="entry name" value="OxRdtase_FMN_N"/>
</dbReference>
<dbReference type="SUPFAM" id="SSF51395">
    <property type="entry name" value="FMN-linked oxidoreductases"/>
    <property type="match status" value="1"/>
</dbReference>
<reference evidence="2 3" key="1">
    <citation type="submission" date="2024-06" db="EMBL/GenBank/DDBJ databases">
        <title>The Natural Products Discovery Center: Release of the First 8490 Sequenced Strains for Exploring Actinobacteria Biosynthetic Diversity.</title>
        <authorList>
            <person name="Kalkreuter E."/>
            <person name="Kautsar S.A."/>
            <person name="Yang D."/>
            <person name="Bader C.D."/>
            <person name="Teijaro C.N."/>
            <person name="Fluegel L."/>
            <person name="Davis C.M."/>
            <person name="Simpson J.R."/>
            <person name="Lauterbach L."/>
            <person name="Steele A.D."/>
            <person name="Gui C."/>
            <person name="Meng S."/>
            <person name="Li G."/>
            <person name="Viehrig K."/>
            <person name="Ye F."/>
            <person name="Su P."/>
            <person name="Kiefer A.F."/>
            <person name="Nichols A."/>
            <person name="Cepeda A.J."/>
            <person name="Yan W."/>
            <person name="Fan B."/>
            <person name="Jiang Y."/>
            <person name="Adhikari A."/>
            <person name="Zheng C.-J."/>
            <person name="Schuster L."/>
            <person name="Cowan T.M."/>
            <person name="Smanski M.J."/>
            <person name="Chevrette M.G."/>
            <person name="De Carvalho L.P.S."/>
            <person name="Shen B."/>
        </authorList>
    </citation>
    <scope>NUCLEOTIDE SEQUENCE [LARGE SCALE GENOMIC DNA]</scope>
    <source>
        <strain evidence="2 3">NPDC050403</strain>
    </source>
</reference>
<keyword evidence="3" id="KW-1185">Reference proteome</keyword>
<dbReference type="Gene3D" id="3.20.20.70">
    <property type="entry name" value="Aldolase class I"/>
    <property type="match status" value="1"/>
</dbReference>
<evidence type="ECO:0000313" key="2">
    <source>
        <dbReference type="EMBL" id="MEV0708146.1"/>
    </source>
</evidence>
<proteinExistence type="predicted"/>
<dbReference type="Proteomes" id="UP001551695">
    <property type="component" value="Unassembled WGS sequence"/>
</dbReference>
<feature type="domain" description="NADH:flavin oxidoreductase/NADH oxidase N-terminal" evidence="1">
    <location>
        <begin position="3"/>
        <end position="332"/>
    </location>
</feature>
<name>A0ABV3FRU0_9NOCA</name>
<organism evidence="2 3">
    <name type="scientific">Nocardia aurea</name>
    <dbReference type="NCBI Taxonomy" id="2144174"/>
    <lineage>
        <taxon>Bacteria</taxon>
        <taxon>Bacillati</taxon>
        <taxon>Actinomycetota</taxon>
        <taxon>Actinomycetes</taxon>
        <taxon>Mycobacteriales</taxon>
        <taxon>Nocardiaceae</taxon>
        <taxon>Nocardia</taxon>
    </lineage>
</organism>
<dbReference type="PANTHER" id="PTHR22893:SF91">
    <property type="entry name" value="NADPH DEHYDROGENASE 2-RELATED"/>
    <property type="match status" value="1"/>
</dbReference>
<protein>
    <submittedName>
        <fullName evidence="2">Alkene reductase</fullName>
    </submittedName>
</protein>
<dbReference type="InterPro" id="IPR013785">
    <property type="entry name" value="Aldolase_TIM"/>
</dbReference>
<dbReference type="InterPro" id="IPR045247">
    <property type="entry name" value="Oye-like"/>
</dbReference>
<evidence type="ECO:0000313" key="3">
    <source>
        <dbReference type="Proteomes" id="UP001551695"/>
    </source>
</evidence>
<evidence type="ECO:0000259" key="1">
    <source>
        <dbReference type="Pfam" id="PF00724"/>
    </source>
</evidence>
<accession>A0ABV3FRU0</accession>
<dbReference type="PANTHER" id="PTHR22893">
    <property type="entry name" value="NADH OXIDOREDUCTASE-RELATED"/>
    <property type="match status" value="1"/>
</dbReference>
<dbReference type="RefSeq" id="WP_357782482.1">
    <property type="nucleotide sequence ID" value="NZ_JBFAKC010000004.1"/>
</dbReference>
<gene>
    <name evidence="2" type="ORF">AB0I48_11315</name>
</gene>
<dbReference type="EMBL" id="JBFAKC010000004">
    <property type="protein sequence ID" value="MEV0708146.1"/>
    <property type="molecule type" value="Genomic_DNA"/>
</dbReference>